<accession>A0A1J9Q830</accession>
<dbReference type="GO" id="GO:0016301">
    <property type="term" value="F:kinase activity"/>
    <property type="evidence" value="ECO:0007669"/>
    <property type="project" value="InterPro"/>
</dbReference>
<evidence type="ECO:0000313" key="2">
    <source>
        <dbReference type="EMBL" id="OJD12343.1"/>
    </source>
</evidence>
<keyword evidence="3" id="KW-1185">Reference proteome</keyword>
<evidence type="ECO:0000259" key="1">
    <source>
        <dbReference type="Pfam" id="PF00485"/>
    </source>
</evidence>
<dbReference type="Gene3D" id="3.40.50.300">
    <property type="entry name" value="P-loop containing nucleotide triphosphate hydrolases"/>
    <property type="match status" value="2"/>
</dbReference>
<dbReference type="InterPro" id="IPR027417">
    <property type="entry name" value="P-loop_NTPase"/>
</dbReference>
<reference evidence="2 3" key="1">
    <citation type="submission" date="2015-08" db="EMBL/GenBank/DDBJ databases">
        <title>Emmonsia species relationships and genome sequence.</title>
        <authorList>
            <person name="Cuomo C.A."/>
            <person name="Schwartz I.S."/>
            <person name="Kenyon C."/>
            <person name="De Hoog G.S."/>
            <person name="Govender N.P."/>
            <person name="Botha A."/>
            <person name="Moreno L."/>
            <person name="De Vries M."/>
            <person name="Munoz J.F."/>
            <person name="Stielow J.B."/>
        </authorList>
    </citation>
    <scope>NUCLEOTIDE SEQUENCE [LARGE SCALE GENOMIC DNA]</scope>
    <source>
        <strain evidence="2 3">EI222</strain>
    </source>
</reference>
<gene>
    <name evidence="2" type="ORF">ACJ73_09372</name>
</gene>
<dbReference type="AlphaFoldDB" id="A0A1J9Q830"/>
<name>A0A1J9Q830_9EURO</name>
<feature type="domain" description="Phosphoribulokinase/uridine kinase" evidence="1">
    <location>
        <begin position="26"/>
        <end position="189"/>
    </location>
</feature>
<dbReference type="Pfam" id="PF00485">
    <property type="entry name" value="PRK"/>
    <property type="match status" value="1"/>
</dbReference>
<dbReference type="STRING" id="1658174.A0A1J9Q830"/>
<sequence>MEEQISRLVDKAWAKFLSTPPSARLMIAISGIPGSGKTSIATAMTKRINQRYSTTYPNAAAPIATSVSMDGYHLSRAQLAAVPEPAYAIARRGAAFTFDPDKFLRLVRALREPLAPGSRTFYAPSFDHAIKDPVENDVPIPATSRVIFFEGNYLSLGKEPWKEAAQLMDELWFVEVDFETARKRLIARHVKAGIAKDEAEADRRAVENDLVNGREIVDFRMEVQEVIVSREDGRWRT</sequence>
<dbReference type="GO" id="GO:0005524">
    <property type="term" value="F:ATP binding"/>
    <property type="evidence" value="ECO:0007669"/>
    <property type="project" value="InterPro"/>
</dbReference>
<dbReference type="SUPFAM" id="SSF52540">
    <property type="entry name" value="P-loop containing nucleoside triphosphate hydrolases"/>
    <property type="match status" value="1"/>
</dbReference>
<proteinExistence type="predicted"/>
<dbReference type="VEuPathDB" id="FungiDB:ACJ73_09372"/>
<comment type="caution">
    <text evidence="2">The sequence shown here is derived from an EMBL/GenBank/DDBJ whole genome shotgun (WGS) entry which is preliminary data.</text>
</comment>
<dbReference type="EMBL" id="LGTZ01002609">
    <property type="protein sequence ID" value="OJD12343.1"/>
    <property type="molecule type" value="Genomic_DNA"/>
</dbReference>
<dbReference type="PANTHER" id="PTHR10285">
    <property type="entry name" value="URIDINE KINASE"/>
    <property type="match status" value="1"/>
</dbReference>
<dbReference type="Proteomes" id="UP000242791">
    <property type="component" value="Unassembled WGS sequence"/>
</dbReference>
<dbReference type="OrthoDB" id="6362633at2759"/>
<organism evidence="2 3">
    <name type="scientific">Blastomyces percursus</name>
    <dbReference type="NCBI Taxonomy" id="1658174"/>
    <lineage>
        <taxon>Eukaryota</taxon>
        <taxon>Fungi</taxon>
        <taxon>Dikarya</taxon>
        <taxon>Ascomycota</taxon>
        <taxon>Pezizomycotina</taxon>
        <taxon>Eurotiomycetes</taxon>
        <taxon>Eurotiomycetidae</taxon>
        <taxon>Onygenales</taxon>
        <taxon>Ajellomycetaceae</taxon>
        <taxon>Blastomyces</taxon>
    </lineage>
</organism>
<protein>
    <recommendedName>
        <fullName evidence="1">Phosphoribulokinase/uridine kinase domain-containing protein</fullName>
    </recommendedName>
</protein>
<evidence type="ECO:0000313" key="3">
    <source>
        <dbReference type="Proteomes" id="UP000242791"/>
    </source>
</evidence>
<dbReference type="InterPro" id="IPR006083">
    <property type="entry name" value="PRK/URK"/>
</dbReference>